<feature type="region of interest" description="Disordered" evidence="1">
    <location>
        <begin position="106"/>
        <end position="219"/>
    </location>
</feature>
<dbReference type="InParanoid" id="A0A0Q3I6Y5"/>
<feature type="compositionally biased region" description="Basic and acidic residues" evidence="1">
    <location>
        <begin position="121"/>
        <end position="135"/>
    </location>
</feature>
<protein>
    <submittedName>
        <fullName evidence="2 3">Uncharacterized protein</fullName>
    </submittedName>
</protein>
<reference evidence="2" key="2">
    <citation type="submission" date="2017-06" db="EMBL/GenBank/DDBJ databases">
        <title>WGS assembly of Brachypodium distachyon.</title>
        <authorList>
            <consortium name="The International Brachypodium Initiative"/>
            <person name="Lucas S."/>
            <person name="Harmon-Smith M."/>
            <person name="Lail K."/>
            <person name="Tice H."/>
            <person name="Grimwood J."/>
            <person name="Bruce D."/>
            <person name="Barry K."/>
            <person name="Shu S."/>
            <person name="Lindquist E."/>
            <person name="Wang M."/>
            <person name="Pitluck S."/>
            <person name="Vogel J.P."/>
            <person name="Garvin D.F."/>
            <person name="Mockler T.C."/>
            <person name="Schmutz J."/>
            <person name="Rokhsar D."/>
            <person name="Bevan M.W."/>
        </authorList>
    </citation>
    <scope>NUCLEOTIDE SEQUENCE</scope>
    <source>
        <strain evidence="2">Bd21</strain>
    </source>
</reference>
<dbReference type="EMBL" id="CM000882">
    <property type="protein sequence ID" value="KQJ96267.1"/>
    <property type="molecule type" value="Genomic_DNA"/>
</dbReference>
<evidence type="ECO:0000256" key="1">
    <source>
        <dbReference type="SAM" id="MobiDB-lite"/>
    </source>
</evidence>
<reference evidence="3" key="3">
    <citation type="submission" date="2018-08" db="UniProtKB">
        <authorList>
            <consortium name="EnsemblPlants"/>
        </authorList>
    </citation>
    <scope>IDENTIFICATION</scope>
    <source>
        <strain evidence="3">cv. Bd21</strain>
    </source>
</reference>
<proteinExistence type="predicted"/>
<evidence type="ECO:0000313" key="2">
    <source>
        <dbReference type="EMBL" id="KQJ96267.1"/>
    </source>
</evidence>
<dbReference type="Gramene" id="KQJ96267">
    <property type="protein sequence ID" value="KQJ96267"/>
    <property type="gene ID" value="BRADI_3g22046v3"/>
</dbReference>
<organism evidence="2">
    <name type="scientific">Brachypodium distachyon</name>
    <name type="common">Purple false brome</name>
    <name type="synonym">Trachynia distachya</name>
    <dbReference type="NCBI Taxonomy" id="15368"/>
    <lineage>
        <taxon>Eukaryota</taxon>
        <taxon>Viridiplantae</taxon>
        <taxon>Streptophyta</taxon>
        <taxon>Embryophyta</taxon>
        <taxon>Tracheophyta</taxon>
        <taxon>Spermatophyta</taxon>
        <taxon>Magnoliopsida</taxon>
        <taxon>Liliopsida</taxon>
        <taxon>Poales</taxon>
        <taxon>Poaceae</taxon>
        <taxon>BOP clade</taxon>
        <taxon>Pooideae</taxon>
        <taxon>Stipodae</taxon>
        <taxon>Brachypodieae</taxon>
        <taxon>Brachypodium</taxon>
    </lineage>
</organism>
<reference evidence="2 3" key="1">
    <citation type="journal article" date="2010" name="Nature">
        <title>Genome sequencing and analysis of the model grass Brachypodium distachyon.</title>
        <authorList>
            <consortium name="International Brachypodium Initiative"/>
        </authorList>
    </citation>
    <scope>NUCLEOTIDE SEQUENCE [LARGE SCALE GENOMIC DNA]</scope>
    <source>
        <strain evidence="2 3">Bd21</strain>
    </source>
</reference>
<gene>
    <name evidence="2" type="ORF">BRADI_3g22046v3</name>
</gene>
<accession>A0A0Q3I6Y5</accession>
<keyword evidence="4" id="KW-1185">Reference proteome</keyword>
<evidence type="ECO:0000313" key="4">
    <source>
        <dbReference type="Proteomes" id="UP000008810"/>
    </source>
</evidence>
<sequence>MAASVDVASFWKASPCSPFAPTLCSRGSSERKLKIQFIWVGQWWRFRTSCPPWRHCLGDLDWRRRTLVAASPKLELEQIPTQQCPRHLFGIHAKIATGYHRTVFSSFPSPPFTPNSRTRTRSPERAGERRPDQIPRRQAAPVDLPRGRLGRIRPFPSSFFSTGPPPPTRQRPPPRLLCWEPLTPDAICPLAGPPPPSRPQQTPDDAVASFPQPRRSSVC</sequence>
<dbReference type="AlphaFoldDB" id="A0A0Q3I6Y5"/>
<evidence type="ECO:0000313" key="3">
    <source>
        <dbReference type="EnsemblPlants" id="KQJ96267"/>
    </source>
</evidence>
<dbReference type="Proteomes" id="UP000008810">
    <property type="component" value="Chromosome 3"/>
</dbReference>
<feature type="compositionally biased region" description="Pro residues" evidence="1">
    <location>
        <begin position="163"/>
        <end position="175"/>
    </location>
</feature>
<dbReference type="EnsemblPlants" id="KQJ96267">
    <property type="protein sequence ID" value="KQJ96267"/>
    <property type="gene ID" value="BRADI_3g22046v3"/>
</dbReference>
<name>A0A0Q3I6Y5_BRADI</name>